<dbReference type="GO" id="GO:0055129">
    <property type="term" value="P:L-proline biosynthetic process"/>
    <property type="evidence" value="ECO:0007669"/>
    <property type="project" value="UniProtKB-UniRule"/>
</dbReference>
<dbReference type="GO" id="GO:0004735">
    <property type="term" value="F:pyrroline-5-carboxylate reductase activity"/>
    <property type="evidence" value="ECO:0007669"/>
    <property type="project" value="UniProtKB-UniRule"/>
</dbReference>
<keyword evidence="4 10" id="KW-0028">Amino-acid biosynthesis</keyword>
<evidence type="ECO:0000256" key="4">
    <source>
        <dbReference type="ARBA" id="ARBA00022605"/>
    </source>
</evidence>
<dbReference type="SUPFAM" id="SSF51735">
    <property type="entry name" value="NAD(P)-binding Rossmann-fold domains"/>
    <property type="match status" value="1"/>
</dbReference>
<feature type="binding site" evidence="12">
    <location>
        <begin position="77"/>
        <end position="80"/>
    </location>
    <ligand>
        <name>NADP(+)</name>
        <dbReference type="ChEBI" id="CHEBI:58349"/>
    </ligand>
</feature>
<dbReference type="Gene3D" id="1.10.3730.10">
    <property type="entry name" value="ProC C-terminal domain-like"/>
    <property type="match status" value="1"/>
</dbReference>
<dbReference type="SUPFAM" id="SSF48179">
    <property type="entry name" value="6-phosphogluconate dehydrogenase C-terminal domain-like"/>
    <property type="match status" value="1"/>
</dbReference>
<comment type="catalytic activity">
    <reaction evidence="8 10">
        <text>L-proline + NAD(+) = (S)-1-pyrroline-5-carboxylate + NADH + 2 H(+)</text>
        <dbReference type="Rhea" id="RHEA:14105"/>
        <dbReference type="ChEBI" id="CHEBI:15378"/>
        <dbReference type="ChEBI" id="CHEBI:17388"/>
        <dbReference type="ChEBI" id="CHEBI:57540"/>
        <dbReference type="ChEBI" id="CHEBI:57945"/>
        <dbReference type="ChEBI" id="CHEBI:60039"/>
        <dbReference type="EC" id="1.5.1.2"/>
    </reaction>
</comment>
<comment type="caution">
    <text evidence="15">The sequence shown here is derived from an EMBL/GenBank/DDBJ whole genome shotgun (WGS) entry which is preliminary data.</text>
</comment>
<dbReference type="Proteomes" id="UP000294914">
    <property type="component" value="Unassembled WGS sequence"/>
</dbReference>
<comment type="pathway">
    <text evidence="1 10">Amino-acid biosynthesis; L-proline biosynthesis; L-proline from L-glutamate 5-semialdehyde: step 1/1.</text>
</comment>
<evidence type="ECO:0000256" key="6">
    <source>
        <dbReference type="ARBA" id="ARBA00022857"/>
    </source>
</evidence>
<evidence type="ECO:0000256" key="8">
    <source>
        <dbReference type="ARBA" id="ARBA00050547"/>
    </source>
</evidence>
<dbReference type="InterPro" id="IPR036291">
    <property type="entry name" value="NAD(P)-bd_dom_sf"/>
</dbReference>
<comment type="similarity">
    <text evidence="2 10">Belongs to the pyrroline-5-carboxylate reductase family.</text>
</comment>
<keyword evidence="7 10" id="KW-0560">Oxidoreductase</keyword>
<evidence type="ECO:0000256" key="9">
    <source>
        <dbReference type="ARBA" id="ARBA00052690"/>
    </source>
</evidence>
<dbReference type="AlphaFoldDB" id="A0A4V3H4Q8"/>
<evidence type="ECO:0000256" key="10">
    <source>
        <dbReference type="HAMAP-Rule" id="MF_01925"/>
    </source>
</evidence>
<gene>
    <name evidence="10" type="primary">proC</name>
    <name evidence="15" type="ORF">EDC23_0517</name>
</gene>
<dbReference type="InterPro" id="IPR029036">
    <property type="entry name" value="P5CR_dimer"/>
</dbReference>
<feature type="binding site" evidence="12">
    <location>
        <position position="64"/>
    </location>
    <ligand>
        <name>NADPH</name>
        <dbReference type="ChEBI" id="CHEBI:57783"/>
    </ligand>
</feature>
<proteinExistence type="inferred from homology"/>
<dbReference type="Pfam" id="PF14748">
    <property type="entry name" value="P5CR_dimer"/>
    <property type="match status" value="1"/>
</dbReference>
<evidence type="ECO:0000256" key="12">
    <source>
        <dbReference type="PIRSR" id="PIRSR000193-1"/>
    </source>
</evidence>
<dbReference type="GO" id="GO:0005737">
    <property type="term" value="C:cytoplasm"/>
    <property type="evidence" value="ECO:0007669"/>
    <property type="project" value="UniProtKB-SubCell"/>
</dbReference>
<evidence type="ECO:0000313" key="16">
    <source>
        <dbReference type="Proteomes" id="UP000294914"/>
    </source>
</evidence>
<dbReference type="FunFam" id="3.40.50.720:FF:000105">
    <property type="entry name" value="Pyrroline-5-carboxylate reductase"/>
    <property type="match status" value="1"/>
</dbReference>
<keyword evidence="3 10" id="KW-0963">Cytoplasm</keyword>
<keyword evidence="16" id="KW-1185">Reference proteome</keyword>
<organism evidence="15 16">
    <name type="scientific">Thiohalophilus thiocyanatoxydans</name>
    <dbReference type="NCBI Taxonomy" id="381308"/>
    <lineage>
        <taxon>Bacteria</taxon>
        <taxon>Pseudomonadati</taxon>
        <taxon>Pseudomonadota</taxon>
        <taxon>Gammaproteobacteria</taxon>
        <taxon>Thiohalomonadales</taxon>
        <taxon>Thiohalophilaceae</taxon>
        <taxon>Thiohalophilus</taxon>
    </lineage>
</organism>
<dbReference type="HAMAP" id="MF_01925">
    <property type="entry name" value="P5C_reductase"/>
    <property type="match status" value="1"/>
</dbReference>
<dbReference type="NCBIfam" id="TIGR00112">
    <property type="entry name" value="proC"/>
    <property type="match status" value="1"/>
</dbReference>
<keyword evidence="6 10" id="KW-0521">NADP</keyword>
<evidence type="ECO:0000256" key="1">
    <source>
        <dbReference type="ARBA" id="ARBA00005205"/>
    </source>
</evidence>
<dbReference type="FunFam" id="1.10.3730.10:FF:000001">
    <property type="entry name" value="Pyrroline-5-carboxylate reductase"/>
    <property type="match status" value="1"/>
</dbReference>
<dbReference type="PIRSF" id="PIRSF000193">
    <property type="entry name" value="Pyrrol-5-carb_rd"/>
    <property type="match status" value="1"/>
</dbReference>
<evidence type="ECO:0000256" key="11">
    <source>
        <dbReference type="NCBIfam" id="TIGR00112"/>
    </source>
</evidence>
<evidence type="ECO:0000313" key="15">
    <source>
        <dbReference type="EMBL" id="TDY04145.1"/>
    </source>
</evidence>
<dbReference type="InterPro" id="IPR000304">
    <property type="entry name" value="Pyrroline-COOH_reductase"/>
</dbReference>
<protein>
    <recommendedName>
        <fullName evidence="10 11">Pyrroline-5-carboxylate reductase</fullName>
        <shortName evidence="10">P5C reductase</shortName>
        <shortName evidence="10">P5CR</shortName>
        <ecNumber evidence="10 11">1.5.1.2</ecNumber>
    </recommendedName>
    <alternativeName>
        <fullName evidence="10">PCA reductase</fullName>
    </alternativeName>
</protein>
<evidence type="ECO:0000256" key="7">
    <source>
        <dbReference type="ARBA" id="ARBA00023002"/>
    </source>
</evidence>
<reference evidence="15 16" key="1">
    <citation type="submission" date="2019-03" db="EMBL/GenBank/DDBJ databases">
        <title>Genomic Encyclopedia of Type Strains, Phase IV (KMG-IV): sequencing the most valuable type-strain genomes for metagenomic binning, comparative biology and taxonomic classification.</title>
        <authorList>
            <person name="Goeker M."/>
        </authorList>
    </citation>
    <scope>NUCLEOTIDE SEQUENCE [LARGE SCALE GENOMIC DNA]</scope>
    <source>
        <strain evidence="15 16">DSM 16326</strain>
    </source>
</reference>
<accession>A0A4V3H4Q8</accession>
<feature type="domain" description="Pyrroline-5-carboxylate reductase dimerisation" evidence="14">
    <location>
        <begin position="170"/>
        <end position="274"/>
    </location>
</feature>
<dbReference type="UniPathway" id="UPA00098">
    <property type="reaction ID" value="UER00361"/>
</dbReference>
<name>A0A4V3H4Q8_9GAMM</name>
<comment type="catalytic activity">
    <reaction evidence="9 10">
        <text>L-proline + NADP(+) = (S)-1-pyrroline-5-carboxylate + NADPH + 2 H(+)</text>
        <dbReference type="Rhea" id="RHEA:14109"/>
        <dbReference type="ChEBI" id="CHEBI:15378"/>
        <dbReference type="ChEBI" id="CHEBI:17388"/>
        <dbReference type="ChEBI" id="CHEBI:57783"/>
        <dbReference type="ChEBI" id="CHEBI:58349"/>
        <dbReference type="ChEBI" id="CHEBI:60039"/>
        <dbReference type="EC" id="1.5.1.2"/>
    </reaction>
</comment>
<feature type="binding site" evidence="12">
    <location>
        <begin position="16"/>
        <end position="21"/>
    </location>
    <ligand>
        <name>NADP(+)</name>
        <dbReference type="ChEBI" id="CHEBI:58349"/>
    </ligand>
</feature>
<comment type="subcellular location">
    <subcellularLocation>
        <location evidence="10">Cytoplasm</location>
    </subcellularLocation>
</comment>
<evidence type="ECO:0000256" key="2">
    <source>
        <dbReference type="ARBA" id="ARBA00005525"/>
    </source>
</evidence>
<comment type="function">
    <text evidence="10">Catalyzes the reduction of 1-pyrroline-5-carboxylate (PCA) to L-proline.</text>
</comment>
<dbReference type="Gene3D" id="3.40.50.720">
    <property type="entry name" value="NAD(P)-binding Rossmann-like Domain"/>
    <property type="match status" value="1"/>
</dbReference>
<dbReference type="InterPro" id="IPR028939">
    <property type="entry name" value="P5C_Rdtase_cat_N"/>
</dbReference>
<evidence type="ECO:0000256" key="3">
    <source>
        <dbReference type="ARBA" id="ARBA00022490"/>
    </source>
</evidence>
<dbReference type="EC" id="1.5.1.2" evidence="10 11"/>
<dbReference type="EMBL" id="SOQX01000001">
    <property type="protein sequence ID" value="TDY04145.1"/>
    <property type="molecule type" value="Genomic_DNA"/>
</dbReference>
<dbReference type="Pfam" id="PF03807">
    <property type="entry name" value="F420_oxidored"/>
    <property type="match status" value="1"/>
</dbReference>
<keyword evidence="5 10" id="KW-0641">Proline biosynthesis</keyword>
<evidence type="ECO:0000259" key="14">
    <source>
        <dbReference type="Pfam" id="PF14748"/>
    </source>
</evidence>
<feature type="domain" description="Pyrroline-5-carboxylate reductase catalytic N-terminal" evidence="13">
    <location>
        <begin position="12"/>
        <end position="106"/>
    </location>
</feature>
<evidence type="ECO:0000256" key="5">
    <source>
        <dbReference type="ARBA" id="ARBA00022650"/>
    </source>
</evidence>
<dbReference type="PANTHER" id="PTHR11645:SF0">
    <property type="entry name" value="PYRROLINE-5-CARBOXYLATE REDUCTASE 3"/>
    <property type="match status" value="1"/>
</dbReference>
<dbReference type="InterPro" id="IPR008927">
    <property type="entry name" value="6-PGluconate_DH-like_C_sf"/>
</dbReference>
<sequence length="280" mass="30010">MRLTYAAMKNATIGFIGGGNMARSLIGGLCQSDLPPASLHVSEPDETRRQALQDDFGISVHADNQALVDACEVVVLAVKPQQLKAVITALQSRADDGKLYLTIAAGIRTDSLQQWLGGERSIVRAMPNTPALVQSGATGLYANRHVTETQKGLAESILRAVGLTVWVTEEAQMDAVTALSGSGPAYFFMVMEMMEQAAVKLGLPTETARLLTLQTAFGAARLALEIEEDPAQLRRNVTSPGGTTEQAIQALADHDIQQMFEQALQAAHDRARELADELGQ</sequence>
<evidence type="ECO:0000259" key="13">
    <source>
        <dbReference type="Pfam" id="PF03807"/>
    </source>
</evidence>
<dbReference type="PANTHER" id="PTHR11645">
    <property type="entry name" value="PYRROLINE-5-CARBOXYLATE REDUCTASE"/>
    <property type="match status" value="1"/>
</dbReference>